<dbReference type="EMBL" id="BAAAPN010000032">
    <property type="protein sequence ID" value="GAA1753996.1"/>
    <property type="molecule type" value="Genomic_DNA"/>
</dbReference>
<proteinExistence type="predicted"/>
<gene>
    <name evidence="2" type="ORF">GCM10009810_12290</name>
</gene>
<evidence type="ECO:0000259" key="1">
    <source>
        <dbReference type="Pfam" id="PF04326"/>
    </source>
</evidence>
<dbReference type="Gene3D" id="3.30.950.30">
    <property type="entry name" value="Schlafen, AAA domain"/>
    <property type="match status" value="1"/>
</dbReference>
<dbReference type="InterPro" id="IPR007421">
    <property type="entry name" value="Schlafen_AlbA_2_dom"/>
</dbReference>
<sequence length="526" mass="56987">MSVARERVLSNRKGEGVIVLDGRNDREKLNELLRAGEGTHLDYKETIDLTTNADKLKIVKDIVSLSNRPGGGYLVIGVDDQGSPVAAAGTFDRKGLDGANLGQLVRGYVDTQIHVNSQAFDLEGAREVVVVQISGHADGLPVPMSKIGQYESSAGRMVTVFREGEIILREGPANVPLAHRHWADLLAERERQTKAAAMEDSQALIAEVVRQFRDAGGVGRNSPPLTLGMSPESFAESVLAGFESGGSAHIRRFLEQARQIAISPVSDPEAAIEAEDRIAELASLAIVSGQDDECRIATDMLYEIYLHRVNIQAPAGSLAELLARAYAIGSLAIRLKRWSVVNHLVRKPIRLHSGSCVYASWLRHGQVEARRANIFPADNGGMLVSMARNLMATHPGLRPDVPDVAVVPAENLDHDDALLNSLCQFDLAYCLIVATEGEGKKAGYPTCAAFHQTRSAPLMEIIALDTNVRAELFPESSDEQIAQAMVDVTTRAERESWNYGSHWAGLPYAAELFAQTHGASPAGPWT</sequence>
<feature type="domain" description="Schlafen AlbA-2" evidence="1">
    <location>
        <begin position="37"/>
        <end position="135"/>
    </location>
</feature>
<evidence type="ECO:0000313" key="2">
    <source>
        <dbReference type="EMBL" id="GAA1753996.1"/>
    </source>
</evidence>
<name>A0ABN2KFZ2_9MICO</name>
<reference evidence="2 3" key="1">
    <citation type="journal article" date="2019" name="Int. J. Syst. Evol. Microbiol.">
        <title>The Global Catalogue of Microorganisms (GCM) 10K type strain sequencing project: providing services to taxonomists for standard genome sequencing and annotation.</title>
        <authorList>
            <consortium name="The Broad Institute Genomics Platform"/>
            <consortium name="The Broad Institute Genome Sequencing Center for Infectious Disease"/>
            <person name="Wu L."/>
            <person name="Ma J."/>
        </authorList>
    </citation>
    <scope>NUCLEOTIDE SEQUENCE [LARGE SCALE GENOMIC DNA]</scope>
    <source>
        <strain evidence="2 3">JCM 15591</strain>
    </source>
</reference>
<evidence type="ECO:0000313" key="3">
    <source>
        <dbReference type="Proteomes" id="UP001501475"/>
    </source>
</evidence>
<keyword evidence="3" id="KW-1185">Reference proteome</keyword>
<dbReference type="Proteomes" id="UP001501475">
    <property type="component" value="Unassembled WGS sequence"/>
</dbReference>
<dbReference type="InterPro" id="IPR038461">
    <property type="entry name" value="Schlafen_AlbA_2_dom_sf"/>
</dbReference>
<organism evidence="2 3">
    <name type="scientific">Nostocoides vanveenii</name>
    <dbReference type="NCBI Taxonomy" id="330835"/>
    <lineage>
        <taxon>Bacteria</taxon>
        <taxon>Bacillati</taxon>
        <taxon>Actinomycetota</taxon>
        <taxon>Actinomycetes</taxon>
        <taxon>Micrococcales</taxon>
        <taxon>Intrasporangiaceae</taxon>
        <taxon>Nostocoides</taxon>
    </lineage>
</organism>
<protein>
    <recommendedName>
        <fullName evidence="1">Schlafen AlbA-2 domain-containing protein</fullName>
    </recommendedName>
</protein>
<comment type="caution">
    <text evidence="2">The sequence shown here is derived from an EMBL/GenBank/DDBJ whole genome shotgun (WGS) entry which is preliminary data.</text>
</comment>
<dbReference type="Pfam" id="PF04326">
    <property type="entry name" value="SLFN_AlbA_2"/>
    <property type="match status" value="1"/>
</dbReference>
<accession>A0ABN2KFZ2</accession>